<reference evidence="1 2" key="1">
    <citation type="submission" date="2011-11" db="EMBL/GenBank/DDBJ databases">
        <title>Complete sequence of Spirochaeta sp. grapes.</title>
        <authorList>
            <consortium name="US DOE Joint Genome Institute"/>
            <person name="Lucas S."/>
            <person name="Han J."/>
            <person name="Lapidus A."/>
            <person name="Cheng J.-F."/>
            <person name="Goodwin L."/>
            <person name="Pitluck S."/>
            <person name="Peters L."/>
            <person name="Ovchinnikova G."/>
            <person name="Munk A.C."/>
            <person name="Detter J.C."/>
            <person name="Han C."/>
            <person name="Tapia R."/>
            <person name="Land M."/>
            <person name="Hauser L."/>
            <person name="Kyrpides N."/>
            <person name="Ivanova N."/>
            <person name="Pagani I."/>
            <person name="Ritalahtilisa K."/>
            <person name="Loeffler F."/>
            <person name="Woyke T."/>
        </authorList>
    </citation>
    <scope>NUCLEOTIDE SEQUENCE [LARGE SCALE GENOMIC DNA]</scope>
    <source>
        <strain evidence="2">ATCC BAA-1885 / DSM 22778 / Grapes</strain>
    </source>
</reference>
<dbReference type="EMBL" id="CP003155">
    <property type="protein sequence ID" value="AEV28831.1"/>
    <property type="molecule type" value="Genomic_DNA"/>
</dbReference>
<proteinExistence type="predicted"/>
<dbReference type="KEGG" id="sgp:SpiGrapes_1007"/>
<dbReference type="STRING" id="158190.SpiGrapes_1007"/>
<dbReference type="PROSITE" id="PS51257">
    <property type="entry name" value="PROKAR_LIPOPROTEIN"/>
    <property type="match status" value="1"/>
</dbReference>
<protein>
    <submittedName>
        <fullName evidence="1">Uncharacterized protein</fullName>
    </submittedName>
</protein>
<dbReference type="Proteomes" id="UP000005632">
    <property type="component" value="Chromosome"/>
</dbReference>
<sequence length="143" mass="15545">MYKKISLVVFIAIIMFLFAGCDPSIGLAFDDIKGEWEFPADASDDYGPHISIMESEGDKMLDISWYDGSDFYFCYGDGSYDNGTFSLTYGYSIDYFDPLITDTSGSGATVTVTFTYANSKLKAVCSGTGPLNGKTFNLGVLAP</sequence>
<evidence type="ECO:0000313" key="2">
    <source>
        <dbReference type="Proteomes" id="UP000005632"/>
    </source>
</evidence>
<dbReference type="OrthoDB" id="9901731at2"/>
<dbReference type="HOGENOM" id="CLU_1833916_0_0_12"/>
<name>G8QRP8_SPHPG</name>
<dbReference type="RefSeq" id="WP_014269680.1">
    <property type="nucleotide sequence ID" value="NC_016633.1"/>
</dbReference>
<gene>
    <name evidence="1" type="ordered locus">SpiGrapes_1007</name>
</gene>
<dbReference type="AlphaFoldDB" id="G8QRP8"/>
<evidence type="ECO:0000313" key="1">
    <source>
        <dbReference type="EMBL" id="AEV28831.1"/>
    </source>
</evidence>
<accession>G8QRP8</accession>
<keyword evidence="2" id="KW-1185">Reference proteome</keyword>
<organism evidence="1 2">
    <name type="scientific">Sphaerochaeta pleomorpha (strain ATCC BAA-1885 / DSM 22778 / Grapes)</name>
    <dbReference type="NCBI Taxonomy" id="158190"/>
    <lineage>
        <taxon>Bacteria</taxon>
        <taxon>Pseudomonadati</taxon>
        <taxon>Spirochaetota</taxon>
        <taxon>Spirochaetia</taxon>
        <taxon>Spirochaetales</taxon>
        <taxon>Sphaerochaetaceae</taxon>
        <taxon>Sphaerochaeta</taxon>
    </lineage>
</organism>